<gene>
    <name evidence="1" type="ORF">LCGC14_0968370</name>
</gene>
<accession>A0A0F9NYH3</accession>
<dbReference type="AlphaFoldDB" id="A0A0F9NYH3"/>
<reference evidence="1" key="1">
    <citation type="journal article" date="2015" name="Nature">
        <title>Complex archaea that bridge the gap between prokaryotes and eukaryotes.</title>
        <authorList>
            <person name="Spang A."/>
            <person name="Saw J.H."/>
            <person name="Jorgensen S.L."/>
            <person name="Zaremba-Niedzwiedzka K."/>
            <person name="Martijn J."/>
            <person name="Lind A.E."/>
            <person name="van Eijk R."/>
            <person name="Schleper C."/>
            <person name="Guy L."/>
            <person name="Ettema T.J."/>
        </authorList>
    </citation>
    <scope>NUCLEOTIDE SEQUENCE</scope>
</reference>
<organism evidence="1">
    <name type="scientific">marine sediment metagenome</name>
    <dbReference type="NCBI Taxonomy" id="412755"/>
    <lineage>
        <taxon>unclassified sequences</taxon>
        <taxon>metagenomes</taxon>
        <taxon>ecological metagenomes</taxon>
    </lineage>
</organism>
<evidence type="ECO:0000313" key="1">
    <source>
        <dbReference type="EMBL" id="KKN17182.1"/>
    </source>
</evidence>
<comment type="caution">
    <text evidence="1">The sequence shown here is derived from an EMBL/GenBank/DDBJ whole genome shotgun (WGS) entry which is preliminary data.</text>
</comment>
<dbReference type="EMBL" id="LAZR01003547">
    <property type="protein sequence ID" value="KKN17182.1"/>
    <property type="molecule type" value="Genomic_DNA"/>
</dbReference>
<name>A0A0F9NYH3_9ZZZZ</name>
<sequence>MRLGIFSLVVILLLLLPSAFAFFSFFSFPPPPPPIFRLSDVNGEDLNVQDILARNIDANSITLNYLVARNEIDFNILHNVNAVGFVESRSGFVSDLFCSFSDRENCIDASGPVWNFDNFGIVVDGDITGFDITANNDLDVLNDLDVADDADIHGSLVVDETVTATGGFVASDDSNFTNIGASGGVFASNLYSGNSVFTAFLQDNFGNGLLDMSGDPWALGTAGFEISNGNFNVATGDSNFIDVGIAGQTFALDFVNLHSDPVSHLQAATKGYVDIAVSGLDFEFFLTDNASDIGGYFDLVDTENGKVESSHTSAALNAGLDQEIFNFVTEAGKPEFNTILSSVYDLHAHFQKSGGASKTVTVYWKLWERDSGETETELFSSEESSSVTTIKTAFDIHAVLSEDENIDANRLVVKVYANVVGGGGTVQVIIFQEGITASHVSLKPPNTALSELFLSRNGRNWMNADLNLGGNTLQNGDVNAIGDSNFVNIGFSSFIYGDGSKLTGIVSDFNVSDFNIDVDGGFANSVYLAGQKIDGGGA</sequence>
<proteinExistence type="predicted"/>
<protein>
    <submittedName>
        <fullName evidence="1">Uncharacterized protein</fullName>
    </submittedName>
</protein>